<dbReference type="EMBL" id="JBHRVA010000002">
    <property type="protein sequence ID" value="MFC3302460.1"/>
    <property type="molecule type" value="Genomic_DNA"/>
</dbReference>
<accession>A0ABV7MCJ2</accession>
<dbReference type="Proteomes" id="UP001595607">
    <property type="component" value="Unassembled WGS sequence"/>
</dbReference>
<evidence type="ECO:0000259" key="7">
    <source>
        <dbReference type="Pfam" id="PF00082"/>
    </source>
</evidence>
<feature type="active site" description="Charge relay system" evidence="6">
    <location>
        <position position="6"/>
    </location>
</feature>
<evidence type="ECO:0000256" key="6">
    <source>
        <dbReference type="PROSITE-ProRule" id="PRU01240"/>
    </source>
</evidence>
<feature type="domain" description="Peptidase S8/S53" evidence="7">
    <location>
        <begin position="27"/>
        <end position="265"/>
    </location>
</feature>
<feature type="active site" description="Charge relay system" evidence="6">
    <location>
        <position position="32"/>
    </location>
</feature>
<evidence type="ECO:0000256" key="2">
    <source>
        <dbReference type="ARBA" id="ARBA00022670"/>
    </source>
</evidence>
<comment type="similarity">
    <text evidence="1 6">Belongs to the peptidase S8 family.</text>
</comment>
<dbReference type="InterPro" id="IPR034061">
    <property type="entry name" value="Peptidases_S8_Autotransporter"/>
</dbReference>
<dbReference type="InterPro" id="IPR000209">
    <property type="entry name" value="Peptidase_S8/S53_dom"/>
</dbReference>
<dbReference type="RefSeq" id="WP_189570733.1">
    <property type="nucleotide sequence ID" value="NZ_BMXU01000001.1"/>
</dbReference>
<dbReference type="EC" id="3.4.-.-" evidence="8"/>
<dbReference type="PROSITE" id="PS51892">
    <property type="entry name" value="SUBTILASE"/>
    <property type="match status" value="1"/>
</dbReference>
<feature type="active site" description="Charge relay system" evidence="6">
    <location>
        <position position="215"/>
    </location>
</feature>
<comment type="caution">
    <text evidence="8">The sequence shown here is derived from an EMBL/GenBank/DDBJ whole genome shotgun (WGS) entry which is preliminary data.</text>
</comment>
<keyword evidence="2 6" id="KW-0645">Protease</keyword>
<dbReference type="InterPro" id="IPR023828">
    <property type="entry name" value="Peptidase_S8_Ser-AS"/>
</dbReference>
<dbReference type="InterPro" id="IPR015500">
    <property type="entry name" value="Peptidase_S8_subtilisin-rel"/>
</dbReference>
<evidence type="ECO:0000256" key="5">
    <source>
        <dbReference type="ARBA" id="ARBA00022825"/>
    </source>
</evidence>
<evidence type="ECO:0000256" key="1">
    <source>
        <dbReference type="ARBA" id="ARBA00011073"/>
    </source>
</evidence>
<keyword evidence="4 6" id="KW-0378">Hydrolase</keyword>
<dbReference type="PANTHER" id="PTHR43806:SF11">
    <property type="entry name" value="CEREVISIN-RELATED"/>
    <property type="match status" value="1"/>
</dbReference>
<proteinExistence type="inferred from homology"/>
<reference evidence="9" key="1">
    <citation type="journal article" date="2019" name="Int. J. Syst. Evol. Microbiol.">
        <title>The Global Catalogue of Microorganisms (GCM) 10K type strain sequencing project: providing services to taxonomists for standard genome sequencing and annotation.</title>
        <authorList>
            <consortium name="The Broad Institute Genomics Platform"/>
            <consortium name="The Broad Institute Genome Sequencing Center for Infectious Disease"/>
            <person name="Wu L."/>
            <person name="Ma J."/>
        </authorList>
    </citation>
    <scope>NUCLEOTIDE SEQUENCE [LARGE SCALE GENOMIC DNA]</scope>
    <source>
        <strain evidence="9">KCTC 22245</strain>
    </source>
</reference>
<sequence length="690" mass="71763">MVGLLDMRIAQTDHNIEYLTNIGGYTNDTNPHGAAVASLIGARHDGQGVMGIAPTASVLAYNPFDDTGTTNPDAVREGLLALVNGGASVINMSLGVPGSTFDQSIADIFNSPDFSLAGRSALMVFAAGNEGVTQTGDVILGGSAFSTRNLLIVGSVDPTGTISSFSNRPGGACFVSTAGTCAEGDRLMDRFLVAPGELLLVSDNNGGTARATGTSFAAPLVTGTVALMQDFWPWLQRNPEATAEIILATARDLGDPGVDAVYGHGLLDVEAAVSPIDFSDLHIYLDELGNYGYSYTNSVSLATAIMTPGVLDLWEANGASIIAFERTAGTFRDFAIPLSTLLHGNSSMHLAGERFQRHVTDRLIAWADTMVTSTTDDASGVLGGSVFFSFTSQEGDVEVLSGQGLGSHHLSAINPTASSTDYHAETGGTNPLLGLASGGSFGRLTVKTPGDLTLSLGMSATAFDQRVADPATGDFLAENPLFGSRDAAATYAEIAWAPSERLSIGVGFTGLVEENAVLGAQGAGILSMENGAATGALTLTGRYELAPTLSLTASATGARTTSLDDQRALAIAKDGLLSSAMQFTITKDQIFGKRDRLRASVMQPMHVEAGDVAYTSVQVTDRLSGTTGKVTDHWALGSSARHLAAEAEYGFGLAGDAVRMSAFTRYDQNVVDSFGRYDALSFGSKLTISY</sequence>
<evidence type="ECO:0000313" key="9">
    <source>
        <dbReference type="Proteomes" id="UP001595607"/>
    </source>
</evidence>
<dbReference type="InterPro" id="IPR050131">
    <property type="entry name" value="Peptidase_S8_subtilisin-like"/>
</dbReference>
<organism evidence="8 9">
    <name type="scientific">Parvularcula lutaonensis</name>
    <dbReference type="NCBI Taxonomy" id="491923"/>
    <lineage>
        <taxon>Bacteria</taxon>
        <taxon>Pseudomonadati</taxon>
        <taxon>Pseudomonadota</taxon>
        <taxon>Alphaproteobacteria</taxon>
        <taxon>Parvularculales</taxon>
        <taxon>Parvularculaceae</taxon>
        <taxon>Parvularcula</taxon>
    </lineage>
</organism>
<dbReference type="CDD" id="cd04848">
    <property type="entry name" value="Peptidases_S8_Autotransporter_serine_protease_like"/>
    <property type="match status" value="1"/>
</dbReference>
<protein>
    <submittedName>
        <fullName evidence="8">S8 family peptidase</fullName>
        <ecNumber evidence="8">3.4.-.-</ecNumber>
    </submittedName>
</protein>
<gene>
    <name evidence="8" type="ORF">ACFONP_06915</name>
</gene>
<keyword evidence="9" id="KW-1185">Reference proteome</keyword>
<dbReference type="GO" id="GO:0016787">
    <property type="term" value="F:hydrolase activity"/>
    <property type="evidence" value="ECO:0007669"/>
    <property type="project" value="UniProtKB-KW"/>
</dbReference>
<dbReference type="SUPFAM" id="SSF52743">
    <property type="entry name" value="Subtilisin-like"/>
    <property type="match status" value="1"/>
</dbReference>
<dbReference type="PROSITE" id="PS00138">
    <property type="entry name" value="SUBTILASE_SER"/>
    <property type="match status" value="1"/>
</dbReference>
<evidence type="ECO:0000256" key="3">
    <source>
        <dbReference type="ARBA" id="ARBA00022729"/>
    </source>
</evidence>
<keyword evidence="3" id="KW-0732">Signal</keyword>
<evidence type="ECO:0000256" key="4">
    <source>
        <dbReference type="ARBA" id="ARBA00022801"/>
    </source>
</evidence>
<dbReference type="Pfam" id="PF00082">
    <property type="entry name" value="Peptidase_S8"/>
    <property type="match status" value="1"/>
</dbReference>
<evidence type="ECO:0000313" key="8">
    <source>
        <dbReference type="EMBL" id="MFC3302460.1"/>
    </source>
</evidence>
<dbReference type="Gene3D" id="3.40.50.200">
    <property type="entry name" value="Peptidase S8/S53 domain"/>
    <property type="match status" value="1"/>
</dbReference>
<keyword evidence="5 6" id="KW-0720">Serine protease</keyword>
<dbReference type="PRINTS" id="PR00723">
    <property type="entry name" value="SUBTILISIN"/>
</dbReference>
<dbReference type="InterPro" id="IPR036852">
    <property type="entry name" value="Peptidase_S8/S53_dom_sf"/>
</dbReference>
<dbReference type="PANTHER" id="PTHR43806">
    <property type="entry name" value="PEPTIDASE S8"/>
    <property type="match status" value="1"/>
</dbReference>
<name>A0ABV7MCJ2_9PROT</name>